<keyword evidence="1" id="KW-0472">Membrane</keyword>
<keyword evidence="3" id="KW-1185">Reference proteome</keyword>
<evidence type="ECO:0008006" key="4">
    <source>
        <dbReference type="Google" id="ProtNLM"/>
    </source>
</evidence>
<feature type="transmembrane region" description="Helical" evidence="1">
    <location>
        <begin position="6"/>
        <end position="24"/>
    </location>
</feature>
<dbReference type="Proteomes" id="UP000671960">
    <property type="component" value="Chromosome"/>
</dbReference>
<evidence type="ECO:0000313" key="2">
    <source>
        <dbReference type="EMBL" id="QTF08840.1"/>
    </source>
</evidence>
<reference evidence="2 3" key="1">
    <citation type="submission" date="2020-03" db="EMBL/GenBank/DDBJ databases">
        <authorList>
            <person name="Bakhshi Ganjeh M."/>
        </authorList>
    </citation>
    <scope>NUCLEOTIDE SEQUENCE [LARGE SCALE GENOMIC DNA]</scope>
    <source>
        <strain evidence="3">Iran 50</strain>
    </source>
</reference>
<evidence type="ECO:0000313" key="3">
    <source>
        <dbReference type="Proteomes" id="UP000671960"/>
    </source>
</evidence>
<dbReference type="EMBL" id="CP050854">
    <property type="protein sequence ID" value="QTF08840.1"/>
    <property type="molecule type" value="Genomic_DNA"/>
</dbReference>
<dbReference type="RefSeq" id="WP_208227176.1">
    <property type="nucleotide sequence ID" value="NZ_CP050854.1"/>
</dbReference>
<evidence type="ECO:0000256" key="1">
    <source>
        <dbReference type="SAM" id="Phobius"/>
    </source>
</evidence>
<proteinExistence type="predicted"/>
<accession>A0ABX7UXG3</accession>
<sequence length="128" mass="15651">MEAKLYIYTIIILTAMLYAVFIIYRKNKQKRERNRLVEPLVLFFEERHRELETGKLNLTEKVQFSVIKNVIKCLDQNEKEEFRKHLKSYREIKERLIDKKYHENEKTLLLKRAKNHIEDILKAIHIQP</sequence>
<name>A0ABX7UXG3_9GAMM</name>
<organism evidence="2 3">
    <name type="scientific">Brenneria izadpanahii</name>
    <dbReference type="NCBI Taxonomy" id="2722756"/>
    <lineage>
        <taxon>Bacteria</taxon>
        <taxon>Pseudomonadati</taxon>
        <taxon>Pseudomonadota</taxon>
        <taxon>Gammaproteobacteria</taxon>
        <taxon>Enterobacterales</taxon>
        <taxon>Pectobacteriaceae</taxon>
        <taxon>Brenneria</taxon>
    </lineage>
</organism>
<protein>
    <recommendedName>
        <fullName evidence="4">DUF2489 domain-containing protein</fullName>
    </recommendedName>
</protein>
<keyword evidence="1" id="KW-1133">Transmembrane helix</keyword>
<gene>
    <name evidence="2" type="ORF">HC231_13680</name>
</gene>
<keyword evidence="1" id="KW-0812">Transmembrane</keyword>